<dbReference type="GeneID" id="4851123"/>
<sequence length="334" mass="37474">MSKSVLSIQSHVAHGYVGGKAAIFPLQTQGWDVDNINTVEFSNHTGYGSFKGSAIDAKNELQPILDQLLHKLELSYEAIITGYIPNSELIALISDYVRQFKQKNKSTLYLLDPVMGDNNYLYVDESCVEQYKKILQLDIVDIITPNQFELELIVGYKITNGATLQKAIHTLHSQYNIKYVVITSLGAEAVSHQDSSTESEKIYCAISVQSSPQIQLFRIPVIKSYFTGVGDLFSALLLDKLYTNLQLSEDNSHALSRSVSQVLTIMSKTLKLTHSLALQEYNKFAGKSSSSLVGKINDGDTMKFFELRIIQARKFYDYMDDGEFQPTLLDSEHI</sequence>
<evidence type="ECO:0000256" key="2">
    <source>
        <dbReference type="ARBA" id="ARBA00012104"/>
    </source>
</evidence>
<evidence type="ECO:0000256" key="5">
    <source>
        <dbReference type="ARBA" id="ARBA00022777"/>
    </source>
</evidence>
<protein>
    <recommendedName>
        <fullName evidence="2">pyridoxal kinase</fullName>
        <ecNumber evidence="2">2.7.1.35</ecNumber>
    </recommendedName>
</protein>
<evidence type="ECO:0000313" key="8">
    <source>
        <dbReference type="EMBL" id="EAZ63398.2"/>
    </source>
</evidence>
<dbReference type="STRING" id="322104.A3GFS4"/>
<comment type="caution">
    <text evidence="8">The sequence shown here is derived from an EMBL/GenBank/DDBJ whole genome shotgun (WGS) entry which is preliminary data.</text>
</comment>
<evidence type="ECO:0000256" key="3">
    <source>
        <dbReference type="ARBA" id="ARBA00022679"/>
    </source>
</evidence>
<dbReference type="NCBIfam" id="TIGR00687">
    <property type="entry name" value="pyridox_kin"/>
    <property type="match status" value="1"/>
</dbReference>
<keyword evidence="3 8" id="KW-0808">Transferase</keyword>
<comment type="similarity">
    <text evidence="1">Belongs to the pyridoxine kinase family.</text>
</comment>
<dbReference type="EC" id="2.7.1.35" evidence="2"/>
<feature type="domain" description="Pyridoxamine kinase/Phosphomethylpyrimidine kinase" evidence="7">
    <location>
        <begin position="73"/>
        <end position="249"/>
    </location>
</feature>
<dbReference type="KEGG" id="pic:PICST_34206"/>
<gene>
    <name evidence="8" type="primary">BUD16</name>
    <name evidence="8" type="ORF">PICST_34206</name>
</gene>
<dbReference type="GO" id="GO:0005777">
    <property type="term" value="C:peroxisome"/>
    <property type="evidence" value="ECO:0007669"/>
    <property type="project" value="EnsemblFungi"/>
</dbReference>
<dbReference type="Pfam" id="PF08543">
    <property type="entry name" value="Phos_pyr_kin"/>
    <property type="match status" value="1"/>
</dbReference>
<reference evidence="8 9" key="1">
    <citation type="journal article" date="2007" name="Nat. Biotechnol.">
        <title>Genome sequence of the lignocellulose-bioconverting and xylose-fermenting yeast Pichia stipitis.</title>
        <authorList>
            <person name="Jeffries T.W."/>
            <person name="Grigoriev I.V."/>
            <person name="Grimwood J."/>
            <person name="Laplaza J.M."/>
            <person name="Aerts A."/>
            <person name="Salamov A."/>
            <person name="Schmutz J."/>
            <person name="Lindquist E."/>
            <person name="Dehal P."/>
            <person name="Shapiro H."/>
            <person name="Jin Y.S."/>
            <person name="Passoth V."/>
            <person name="Richardson P.M."/>
        </authorList>
    </citation>
    <scope>NUCLEOTIDE SEQUENCE [LARGE SCALE GENOMIC DNA]</scope>
    <source>
        <strain evidence="9">ATCC 58785 / CBS 6054 / NBRC 10063 / NRRL Y-11545</strain>
    </source>
</reference>
<dbReference type="Proteomes" id="UP000002258">
    <property type="component" value="Chromosome 1"/>
</dbReference>
<dbReference type="EMBL" id="AAVQ01000001">
    <property type="protein sequence ID" value="EAZ63398.2"/>
    <property type="molecule type" value="Genomic_DNA"/>
</dbReference>
<keyword evidence="6" id="KW-0067">ATP-binding</keyword>
<dbReference type="GO" id="GO:0008478">
    <property type="term" value="F:pyridoxal kinase activity"/>
    <property type="evidence" value="ECO:0007669"/>
    <property type="project" value="UniProtKB-EC"/>
</dbReference>
<dbReference type="GO" id="GO:0005524">
    <property type="term" value="F:ATP binding"/>
    <property type="evidence" value="ECO:0007669"/>
    <property type="project" value="UniProtKB-KW"/>
</dbReference>
<organism evidence="8 9">
    <name type="scientific">Scheffersomyces stipitis (strain ATCC 58785 / CBS 6054 / NBRC 10063 / NRRL Y-11545)</name>
    <name type="common">Yeast</name>
    <name type="synonym">Pichia stipitis</name>
    <dbReference type="NCBI Taxonomy" id="322104"/>
    <lineage>
        <taxon>Eukaryota</taxon>
        <taxon>Fungi</taxon>
        <taxon>Dikarya</taxon>
        <taxon>Ascomycota</taxon>
        <taxon>Saccharomycotina</taxon>
        <taxon>Pichiomycetes</taxon>
        <taxon>Debaryomycetaceae</taxon>
        <taxon>Scheffersomyces</taxon>
    </lineage>
</organism>
<dbReference type="GO" id="GO:0009443">
    <property type="term" value="P:pyridoxal 5'-phosphate salvage"/>
    <property type="evidence" value="ECO:0007669"/>
    <property type="project" value="InterPro"/>
</dbReference>
<dbReference type="Gene3D" id="3.40.1190.20">
    <property type="match status" value="1"/>
</dbReference>
<evidence type="ECO:0000259" key="7">
    <source>
        <dbReference type="Pfam" id="PF08543"/>
    </source>
</evidence>
<keyword evidence="4" id="KW-0547">Nucleotide-binding</keyword>
<dbReference type="InterPro" id="IPR013749">
    <property type="entry name" value="PM/HMP-P_kinase-1"/>
</dbReference>
<dbReference type="InterPro" id="IPR029056">
    <property type="entry name" value="Ribokinase-like"/>
</dbReference>
<dbReference type="InParanoid" id="A3GFS4"/>
<name>A3GFS4_PICST</name>
<evidence type="ECO:0000256" key="4">
    <source>
        <dbReference type="ARBA" id="ARBA00022741"/>
    </source>
</evidence>
<keyword evidence="9" id="KW-1185">Reference proteome</keyword>
<dbReference type="CDD" id="cd01173">
    <property type="entry name" value="pyridoxal_pyridoxamine_kinase"/>
    <property type="match status" value="1"/>
</dbReference>
<dbReference type="OrthoDB" id="2104723at2759"/>
<dbReference type="FunCoup" id="A3GFS4">
    <property type="interactions" value="317"/>
</dbReference>
<dbReference type="GO" id="GO:0005829">
    <property type="term" value="C:cytosol"/>
    <property type="evidence" value="ECO:0007669"/>
    <property type="project" value="TreeGrafter"/>
</dbReference>
<dbReference type="SUPFAM" id="SSF53613">
    <property type="entry name" value="Ribokinase-like"/>
    <property type="match status" value="1"/>
</dbReference>
<dbReference type="RefSeq" id="XP_001387421.2">
    <property type="nucleotide sequence ID" value="XM_001387384.1"/>
</dbReference>
<dbReference type="PANTHER" id="PTHR10534:SF2">
    <property type="entry name" value="PYRIDOXAL KINASE"/>
    <property type="match status" value="1"/>
</dbReference>
<proteinExistence type="inferred from homology"/>
<dbReference type="eggNOG" id="KOG2599">
    <property type="taxonomic scope" value="Eukaryota"/>
</dbReference>
<dbReference type="InterPro" id="IPR004625">
    <property type="entry name" value="PyrdxlKinase"/>
</dbReference>
<evidence type="ECO:0000313" key="9">
    <source>
        <dbReference type="Proteomes" id="UP000002258"/>
    </source>
</evidence>
<keyword evidence="5" id="KW-0418">Kinase</keyword>
<accession>A3GFS4</accession>
<dbReference type="HOGENOM" id="CLU_046496_1_0_1"/>
<dbReference type="PANTHER" id="PTHR10534">
    <property type="entry name" value="PYRIDOXAL KINASE"/>
    <property type="match status" value="1"/>
</dbReference>
<dbReference type="AlphaFoldDB" id="A3GFS4"/>
<dbReference type="OMA" id="HTQYGQW"/>
<evidence type="ECO:0000256" key="6">
    <source>
        <dbReference type="ARBA" id="ARBA00022840"/>
    </source>
</evidence>
<evidence type="ECO:0000256" key="1">
    <source>
        <dbReference type="ARBA" id="ARBA00008805"/>
    </source>
</evidence>